<keyword evidence="3" id="KW-1185">Reference proteome</keyword>
<evidence type="ECO:0008006" key="4">
    <source>
        <dbReference type="Google" id="ProtNLM"/>
    </source>
</evidence>
<dbReference type="InParanoid" id="A0A2T0GV87"/>
<dbReference type="InterPro" id="IPR013207">
    <property type="entry name" value="LGFP"/>
</dbReference>
<gene>
    <name evidence="2" type="ORF">CEP50_12555</name>
</gene>
<evidence type="ECO:0000313" key="2">
    <source>
        <dbReference type="EMBL" id="PRW63014.1"/>
    </source>
</evidence>
<comment type="caution">
    <text evidence="2">The sequence shown here is derived from an EMBL/GenBank/DDBJ whole genome shotgun (WGS) entry which is preliminary data.</text>
</comment>
<reference evidence="2 3" key="1">
    <citation type="submission" date="2018-03" db="EMBL/GenBank/DDBJ databases">
        <title>Actinopolyspora mortivallis from Sahara, screening for active biomolecules.</title>
        <authorList>
            <person name="Selama O."/>
            <person name="Wellington E.M.H."/>
            <person name="Hacene H."/>
        </authorList>
    </citation>
    <scope>NUCLEOTIDE SEQUENCE [LARGE SCALE GENOMIC DNA]</scope>
    <source>
        <strain evidence="2 3">M5A</strain>
    </source>
</reference>
<dbReference type="EMBL" id="PVSR01000021">
    <property type="protein sequence ID" value="PRW63014.1"/>
    <property type="molecule type" value="Genomic_DNA"/>
</dbReference>
<organism evidence="2 3">
    <name type="scientific">Actinopolyspora mortivallis</name>
    <dbReference type="NCBI Taxonomy" id="33906"/>
    <lineage>
        <taxon>Bacteria</taxon>
        <taxon>Bacillati</taxon>
        <taxon>Actinomycetota</taxon>
        <taxon>Actinomycetes</taxon>
        <taxon>Actinopolysporales</taxon>
        <taxon>Actinopolysporaceae</taxon>
        <taxon>Actinopolyspora</taxon>
    </lineage>
</organism>
<dbReference type="STRING" id="1050202.GCA_000384035_03466"/>
<keyword evidence="1" id="KW-0732">Signal</keyword>
<dbReference type="Proteomes" id="UP000239352">
    <property type="component" value="Unassembled WGS sequence"/>
</dbReference>
<feature type="chain" id="PRO_5015469169" description="LGFP repeat-containing protein" evidence="1">
    <location>
        <begin position="37"/>
        <end position="276"/>
    </location>
</feature>
<proteinExistence type="predicted"/>
<dbReference type="Pfam" id="PF08310">
    <property type="entry name" value="LGFP"/>
    <property type="match status" value="4"/>
</dbReference>
<sequence length="276" mass="30684">MSVTFRKGSIFRKSAAGTATMLAATLSLGLSGTASGDVEQRNQPPEVSPAEFTPIEKRYWNEPRLREILGNPVDTEYDVNGMSYREFQYGWMYHTEDTGAHEVHGAISDRYEALGRHATYGVPTTDERTTPDEVGRYNHFVGTDAIGTASIYWTPETGAHGVWGPPRQFWAKNGYERGRLDYPTSDTADTAEGDGVYTHFRGEDHAGASVYWSPETGAHSVRGTIRRLWLNLGAETSWLGYPESNEYSVPGGRRSDFEGGYVYWNASTGEATAHRY</sequence>
<evidence type="ECO:0000313" key="3">
    <source>
        <dbReference type="Proteomes" id="UP000239352"/>
    </source>
</evidence>
<name>A0A2T0GV87_ACTMO</name>
<protein>
    <recommendedName>
        <fullName evidence="4">LGFP repeat-containing protein</fullName>
    </recommendedName>
</protein>
<feature type="signal peptide" evidence="1">
    <location>
        <begin position="1"/>
        <end position="36"/>
    </location>
</feature>
<evidence type="ECO:0000256" key="1">
    <source>
        <dbReference type="SAM" id="SignalP"/>
    </source>
</evidence>
<dbReference type="AlphaFoldDB" id="A0A2T0GV87"/>
<accession>A0A2T0GV87</accession>